<organism evidence="1 2">
    <name type="scientific">Meloidogyne enterolobii</name>
    <name type="common">Root-knot nematode worm</name>
    <name type="synonym">Meloidogyne mayaguensis</name>
    <dbReference type="NCBI Taxonomy" id="390850"/>
    <lineage>
        <taxon>Eukaryota</taxon>
        <taxon>Metazoa</taxon>
        <taxon>Ecdysozoa</taxon>
        <taxon>Nematoda</taxon>
        <taxon>Chromadorea</taxon>
        <taxon>Rhabditida</taxon>
        <taxon>Tylenchina</taxon>
        <taxon>Tylenchomorpha</taxon>
        <taxon>Tylenchoidea</taxon>
        <taxon>Meloidogynidae</taxon>
        <taxon>Meloidogyninae</taxon>
        <taxon>Meloidogyne</taxon>
    </lineage>
</organism>
<gene>
    <name evidence="1" type="ORF">MENTE1834_LOCUS9235</name>
</gene>
<accession>A0ACB0Y9H7</accession>
<sequence length="185" mass="20950">MLFREFLQSEFSEENLDFWLDVENFKQMKDSKKQTLQKAQQIYDTYIKELAPKEVNLDSETRMKTKNGLQSIPLKTDIFNLAQNKIEQLMSKDSYSRFLKSEQYLDLLDDIPNVGDKPRSASNGLLRVSSTKSNGSILNSKRSTASRSPSLSPKLGFGGGGRCVRRNTCSPTSPVTSLQIPCIRE</sequence>
<dbReference type="EMBL" id="CAVMJV010000008">
    <property type="protein sequence ID" value="CAK5037142.1"/>
    <property type="molecule type" value="Genomic_DNA"/>
</dbReference>
<protein>
    <submittedName>
        <fullName evidence="1">Uncharacterized protein</fullName>
    </submittedName>
</protein>
<evidence type="ECO:0000313" key="1">
    <source>
        <dbReference type="EMBL" id="CAK5037142.1"/>
    </source>
</evidence>
<name>A0ACB0Y9H7_MELEN</name>
<comment type="caution">
    <text evidence="1">The sequence shown here is derived from an EMBL/GenBank/DDBJ whole genome shotgun (WGS) entry which is preliminary data.</text>
</comment>
<proteinExistence type="predicted"/>
<reference evidence="1" key="1">
    <citation type="submission" date="2023-11" db="EMBL/GenBank/DDBJ databases">
        <authorList>
            <person name="Poullet M."/>
        </authorList>
    </citation>
    <scope>NUCLEOTIDE SEQUENCE</scope>
    <source>
        <strain evidence="1">E1834</strain>
    </source>
</reference>
<keyword evidence="2" id="KW-1185">Reference proteome</keyword>
<evidence type="ECO:0000313" key="2">
    <source>
        <dbReference type="Proteomes" id="UP001497535"/>
    </source>
</evidence>
<dbReference type="Proteomes" id="UP001497535">
    <property type="component" value="Unassembled WGS sequence"/>
</dbReference>